<keyword evidence="8" id="KW-0238">DNA-binding</keyword>
<dbReference type="InterPro" id="IPR033762">
    <property type="entry name" value="MCM_OB"/>
</dbReference>
<dbReference type="InterPro" id="IPR012340">
    <property type="entry name" value="NA-bd_OB-fold"/>
</dbReference>
<dbReference type="InterPro" id="IPR031327">
    <property type="entry name" value="MCM"/>
</dbReference>
<evidence type="ECO:0000256" key="8">
    <source>
        <dbReference type="ARBA" id="ARBA00023125"/>
    </source>
</evidence>
<keyword evidence="3" id="KW-0235">DNA replication</keyword>
<keyword evidence="5" id="KW-0378">Hydrolase</keyword>
<dbReference type="AlphaFoldDB" id="M0LZ47"/>
<feature type="domain" description="MCM OB" evidence="9">
    <location>
        <begin position="85"/>
        <end position="203"/>
    </location>
</feature>
<dbReference type="GO" id="GO:0006260">
    <property type="term" value="P:DNA replication"/>
    <property type="evidence" value="ECO:0007669"/>
    <property type="project" value="UniProtKB-KW"/>
</dbReference>
<evidence type="ECO:0000256" key="5">
    <source>
        <dbReference type="ARBA" id="ARBA00022801"/>
    </source>
</evidence>
<evidence type="ECO:0000256" key="7">
    <source>
        <dbReference type="ARBA" id="ARBA00022840"/>
    </source>
</evidence>
<dbReference type="GO" id="GO:0005524">
    <property type="term" value="F:ATP binding"/>
    <property type="evidence" value="ECO:0007669"/>
    <property type="project" value="UniProtKB-KW"/>
</dbReference>
<evidence type="ECO:0000259" key="9">
    <source>
        <dbReference type="Pfam" id="PF17207"/>
    </source>
</evidence>
<evidence type="ECO:0000256" key="3">
    <source>
        <dbReference type="ARBA" id="ARBA00022705"/>
    </source>
</evidence>
<dbReference type="EMBL" id="AOLZ01000012">
    <property type="protein sequence ID" value="EMA37395.1"/>
    <property type="molecule type" value="Genomic_DNA"/>
</dbReference>
<dbReference type="FunFam" id="2.20.28.10:FF:000003">
    <property type="entry name" value="DNA helicase"/>
    <property type="match status" value="1"/>
</dbReference>
<sequence>MDWEAAFEGPLSRYLESDGRPDSVRVPWPAIEDADRDLADLVLEDPDNGLKGARSALSSLGYINTPVRVYELPERRTYRVGKYGSSALGELIGVTGEVVDVGMVKPCAREAAFECQLCGTLTRVPQSGGDLLEPGQCQGCEQSSAFRFHLGQSEVVDFQRIELQRTDSSMDDPPVEVVFLWEDLCETVSAGDVVTIVGTYDILPDQDEAVLETYLDAVSINKSEQPATVDEGADWKVRKWTFDAVDRLSTAGSSYDTATREVIDTVSDEHGVAEGEIQAALDDLEGGSLISEHRDGRVHITTSSTPTFEPDC</sequence>
<dbReference type="Gene3D" id="3.30.1640.10">
    <property type="entry name" value="mini-chromosome maintenance (MCM) complex, chain A, domain 1"/>
    <property type="match status" value="1"/>
</dbReference>
<reference evidence="10 11" key="1">
    <citation type="journal article" date="2014" name="PLoS Genet.">
        <title>Phylogenetically driven sequencing of extremely halophilic archaea reveals strategies for static and dynamic osmo-response.</title>
        <authorList>
            <person name="Becker E.A."/>
            <person name="Seitzer P.M."/>
            <person name="Tritt A."/>
            <person name="Larsen D."/>
            <person name="Krusor M."/>
            <person name="Yao A.I."/>
            <person name="Wu D."/>
            <person name="Madern D."/>
            <person name="Eisen J.A."/>
            <person name="Darling A.E."/>
            <person name="Facciotti M.T."/>
        </authorList>
    </citation>
    <scope>NUCLEOTIDE SEQUENCE [LARGE SCALE GENOMIC DNA]</scope>
    <source>
        <strain evidence="10 11">AJ5</strain>
    </source>
</reference>
<dbReference type="eggNOG" id="arCOG00439">
    <property type="taxonomic scope" value="Archaea"/>
</dbReference>
<dbReference type="PANTHER" id="PTHR11630:SF66">
    <property type="entry name" value="DNA REPLICATION LICENSING FACTOR MCM4"/>
    <property type="match status" value="1"/>
</dbReference>
<dbReference type="SUPFAM" id="SSF50249">
    <property type="entry name" value="Nucleic acid-binding proteins"/>
    <property type="match status" value="1"/>
</dbReference>
<gene>
    <name evidence="10" type="ORF">C445_00861</name>
</gene>
<dbReference type="GO" id="GO:0016787">
    <property type="term" value="F:hydrolase activity"/>
    <property type="evidence" value="ECO:0007669"/>
    <property type="project" value="UniProtKB-KW"/>
</dbReference>
<protein>
    <recommendedName>
        <fullName evidence="2">DNA helicase</fullName>
        <ecNumber evidence="2">3.6.4.12</ecNumber>
    </recommendedName>
</protein>
<evidence type="ECO:0000313" key="11">
    <source>
        <dbReference type="Proteomes" id="UP000011555"/>
    </source>
</evidence>
<keyword evidence="4" id="KW-0547">Nucleotide-binding</keyword>
<keyword evidence="11" id="KW-1185">Reference proteome</keyword>
<dbReference type="GO" id="GO:0003697">
    <property type="term" value="F:single-stranded DNA binding"/>
    <property type="evidence" value="ECO:0007669"/>
    <property type="project" value="TreeGrafter"/>
</dbReference>
<evidence type="ECO:0000256" key="4">
    <source>
        <dbReference type="ARBA" id="ARBA00022741"/>
    </source>
</evidence>
<dbReference type="Proteomes" id="UP000011555">
    <property type="component" value="Unassembled WGS sequence"/>
</dbReference>
<dbReference type="Gene3D" id="2.20.28.10">
    <property type="match status" value="1"/>
</dbReference>
<dbReference type="Pfam" id="PF17207">
    <property type="entry name" value="MCM_OB"/>
    <property type="match status" value="1"/>
</dbReference>
<dbReference type="InParanoid" id="M0LZ47"/>
<dbReference type="GO" id="GO:0017116">
    <property type="term" value="F:single-stranded DNA helicase activity"/>
    <property type="evidence" value="ECO:0007669"/>
    <property type="project" value="TreeGrafter"/>
</dbReference>
<dbReference type="RefSeq" id="WP_007139934.1">
    <property type="nucleotide sequence ID" value="NZ_AOLZ01000012.1"/>
</dbReference>
<proteinExistence type="inferred from homology"/>
<evidence type="ECO:0000313" key="10">
    <source>
        <dbReference type="EMBL" id="EMA37395.1"/>
    </source>
</evidence>
<evidence type="ECO:0000256" key="6">
    <source>
        <dbReference type="ARBA" id="ARBA00022806"/>
    </source>
</evidence>
<dbReference type="EC" id="3.6.4.12" evidence="2"/>
<evidence type="ECO:0000256" key="1">
    <source>
        <dbReference type="ARBA" id="ARBA00008010"/>
    </source>
</evidence>
<name>M0LZ47_NATLA</name>
<dbReference type="Gene3D" id="2.40.50.140">
    <property type="entry name" value="Nucleic acid-binding proteins"/>
    <property type="match status" value="1"/>
</dbReference>
<evidence type="ECO:0000256" key="2">
    <source>
        <dbReference type="ARBA" id="ARBA00012551"/>
    </source>
</evidence>
<keyword evidence="6" id="KW-0347">Helicase</keyword>
<comment type="similarity">
    <text evidence="1">Belongs to the MCM family.</text>
</comment>
<dbReference type="GO" id="GO:0042555">
    <property type="term" value="C:MCM complex"/>
    <property type="evidence" value="ECO:0007669"/>
    <property type="project" value="TreeGrafter"/>
</dbReference>
<keyword evidence="7" id="KW-0067">ATP-binding</keyword>
<accession>M0LZ47</accession>
<comment type="caution">
    <text evidence="10">The sequence shown here is derived from an EMBL/GenBank/DDBJ whole genome shotgun (WGS) entry which is preliminary data.</text>
</comment>
<organism evidence="10 11">
    <name type="scientific">Natronobacterium lacisalsi AJ5</name>
    <dbReference type="NCBI Taxonomy" id="358396"/>
    <lineage>
        <taxon>Archaea</taxon>
        <taxon>Methanobacteriati</taxon>
        <taxon>Methanobacteriota</taxon>
        <taxon>Stenosarchaea group</taxon>
        <taxon>Halobacteria</taxon>
        <taxon>Halobacteriales</taxon>
        <taxon>Natrialbaceae</taxon>
        <taxon>Natronobacterium</taxon>
    </lineage>
</organism>
<dbReference type="PANTHER" id="PTHR11630">
    <property type="entry name" value="DNA REPLICATION LICENSING FACTOR MCM FAMILY MEMBER"/>
    <property type="match status" value="1"/>
</dbReference>